<name>A0A7J7K8G3_BUGNE</name>
<evidence type="ECO:0000313" key="2">
    <source>
        <dbReference type="Proteomes" id="UP000593567"/>
    </source>
</evidence>
<keyword evidence="2" id="KW-1185">Reference proteome</keyword>
<reference evidence="1" key="1">
    <citation type="submission" date="2020-06" db="EMBL/GenBank/DDBJ databases">
        <title>Draft genome of Bugula neritina, a colonial animal packing powerful symbionts and potential medicines.</title>
        <authorList>
            <person name="Rayko M."/>
        </authorList>
    </citation>
    <scope>NUCLEOTIDE SEQUENCE [LARGE SCALE GENOMIC DNA]</scope>
    <source>
        <strain evidence="1">Kwan_BN1</strain>
    </source>
</reference>
<dbReference type="Proteomes" id="UP000593567">
    <property type="component" value="Unassembled WGS sequence"/>
</dbReference>
<accession>A0A7J7K8G3</accession>
<proteinExistence type="predicted"/>
<comment type="caution">
    <text evidence="1">The sequence shown here is derived from an EMBL/GenBank/DDBJ whole genome shotgun (WGS) entry which is preliminary data.</text>
</comment>
<dbReference type="AlphaFoldDB" id="A0A7J7K8G3"/>
<protein>
    <submittedName>
        <fullName evidence="1">Uncharacterized protein</fullName>
    </submittedName>
</protein>
<organism evidence="1 2">
    <name type="scientific">Bugula neritina</name>
    <name type="common">Brown bryozoan</name>
    <name type="synonym">Sertularia neritina</name>
    <dbReference type="NCBI Taxonomy" id="10212"/>
    <lineage>
        <taxon>Eukaryota</taxon>
        <taxon>Metazoa</taxon>
        <taxon>Spiralia</taxon>
        <taxon>Lophotrochozoa</taxon>
        <taxon>Bryozoa</taxon>
        <taxon>Gymnolaemata</taxon>
        <taxon>Cheilostomatida</taxon>
        <taxon>Flustrina</taxon>
        <taxon>Buguloidea</taxon>
        <taxon>Bugulidae</taxon>
        <taxon>Bugula</taxon>
    </lineage>
</organism>
<gene>
    <name evidence="1" type="ORF">EB796_006756</name>
</gene>
<sequence>MKREVIKTMTKCTMLTVMMKICLQFQEILQIPTEEDLQKLTGKDVMVKECEENCFRRFQRNGQKLGQHMTFVLIQAVTAEAEL</sequence>
<evidence type="ECO:0000313" key="1">
    <source>
        <dbReference type="EMBL" id="KAF6034930.1"/>
    </source>
</evidence>
<dbReference type="EMBL" id="VXIV02000966">
    <property type="protein sequence ID" value="KAF6034930.1"/>
    <property type="molecule type" value="Genomic_DNA"/>
</dbReference>